<dbReference type="KEGG" id="mesg:MLAUSG7_0945"/>
<dbReference type="Pfam" id="PF00293">
    <property type="entry name" value="NUDIX"/>
    <property type="match status" value="1"/>
</dbReference>
<dbReference type="GO" id="GO:0047631">
    <property type="term" value="F:ADP-ribose diphosphatase activity"/>
    <property type="evidence" value="ECO:0007669"/>
    <property type="project" value="UniProtKB-EC"/>
</dbReference>
<dbReference type="InterPro" id="IPR020084">
    <property type="entry name" value="NUDIX_hydrolase_CS"/>
</dbReference>
<name>A0A8D6PR70_9EURY</name>
<dbReference type="AlphaFoldDB" id="A0A8D6PR70"/>
<keyword evidence="1" id="KW-0378">Hydrolase</keyword>
<protein>
    <submittedName>
        <fullName evidence="1">ADP-ribose pyrophosphatase</fullName>
        <ecNumber evidence="1">3.6.1.13</ecNumber>
    </submittedName>
</protein>
<dbReference type="CDD" id="cd18873">
    <property type="entry name" value="NUDIX_NadM_like"/>
    <property type="match status" value="1"/>
</dbReference>
<evidence type="ECO:0000313" key="1">
    <source>
        <dbReference type="EMBL" id="CAB3288880.1"/>
    </source>
</evidence>
<evidence type="ECO:0000313" key="2">
    <source>
        <dbReference type="Proteomes" id="UP000679213"/>
    </source>
</evidence>
<dbReference type="Proteomes" id="UP000679213">
    <property type="component" value="Chromosome I"/>
</dbReference>
<sequence>MNKNKKCFCISGKIIGLNLFGKRFSKKIIKKRDLKKYNLYLHPSVAVDGIVEKDNKILLIKRKNNPFKNCFALPGGFVECGETVENAVVREVYEETGLITKVKSLLGVYSSPDRDPRGHVISIVFILDIVEGELNAGDDAKEALFFDIYNLPKLAFDHKKIIEDYLRWKNG</sequence>
<proteinExistence type="predicted"/>
<dbReference type="EC" id="3.6.1.13" evidence="1"/>
<dbReference type="SUPFAM" id="SSF55811">
    <property type="entry name" value="Nudix"/>
    <property type="match status" value="1"/>
</dbReference>
<gene>
    <name evidence="1" type="primary">nudF</name>
    <name evidence="1" type="ORF">MLAUSG7_0945</name>
</gene>
<dbReference type="GeneID" id="65883745"/>
<dbReference type="RefSeq" id="WP_214399322.1">
    <property type="nucleotide sequence ID" value="NZ_LR792632.1"/>
</dbReference>
<accession>A0A8D6SWH8</accession>
<dbReference type="PROSITE" id="PS00893">
    <property type="entry name" value="NUDIX_BOX"/>
    <property type="match status" value="1"/>
</dbReference>
<dbReference type="PRINTS" id="PR00502">
    <property type="entry name" value="NUDIXFAMILY"/>
</dbReference>
<keyword evidence="2" id="KW-1185">Reference proteome</keyword>
<dbReference type="InterPro" id="IPR000086">
    <property type="entry name" value="NUDIX_hydrolase_dom"/>
</dbReference>
<organism evidence="1 2">
    <name type="scientific">Methanocaldococcus lauensis</name>
    <dbReference type="NCBI Taxonomy" id="2546128"/>
    <lineage>
        <taxon>Archaea</taxon>
        <taxon>Methanobacteriati</taxon>
        <taxon>Methanobacteriota</taxon>
        <taxon>Methanomada group</taxon>
        <taxon>Methanococci</taxon>
        <taxon>Methanococcales</taxon>
        <taxon>Methanocaldococcaceae</taxon>
        <taxon>Methanocaldococcus</taxon>
    </lineage>
</organism>
<accession>A0A8D6PR70</accession>
<reference evidence="1 2" key="1">
    <citation type="submission" date="2020-04" db="EMBL/GenBank/DDBJ databases">
        <authorList>
            <consortium name="Genoscope - CEA"/>
            <person name="William W."/>
        </authorList>
    </citation>
    <scope>NUCLEOTIDE SEQUENCE [LARGE SCALE GENOMIC DNA]</scope>
    <source>
        <strain evidence="1 2">SG7</strain>
    </source>
</reference>
<dbReference type="PROSITE" id="PS51462">
    <property type="entry name" value="NUDIX"/>
    <property type="match status" value="1"/>
</dbReference>
<dbReference type="InterPro" id="IPR020476">
    <property type="entry name" value="Nudix_hydrolase"/>
</dbReference>
<dbReference type="PANTHER" id="PTHR43736">
    <property type="entry name" value="ADP-RIBOSE PYROPHOSPHATASE"/>
    <property type="match status" value="1"/>
</dbReference>
<dbReference type="InterPro" id="IPR015797">
    <property type="entry name" value="NUDIX_hydrolase-like_dom_sf"/>
</dbReference>
<dbReference type="EMBL" id="LR792632">
    <property type="protein sequence ID" value="CAB3288880.1"/>
    <property type="molecule type" value="Genomic_DNA"/>
</dbReference>
<dbReference type="PANTHER" id="PTHR43736:SF1">
    <property type="entry name" value="DIHYDRONEOPTERIN TRIPHOSPHATE DIPHOSPHATASE"/>
    <property type="match status" value="1"/>
</dbReference>
<dbReference type="Gene3D" id="3.90.79.10">
    <property type="entry name" value="Nucleoside Triphosphate Pyrophosphohydrolase"/>
    <property type="match status" value="1"/>
</dbReference>